<dbReference type="CDD" id="cd00761">
    <property type="entry name" value="Glyco_tranf_GTA_type"/>
    <property type="match status" value="1"/>
</dbReference>
<proteinExistence type="predicted"/>
<keyword evidence="3" id="KW-1185">Reference proteome</keyword>
<reference evidence="2 3" key="1">
    <citation type="submission" date="2017-09" db="EMBL/GenBank/DDBJ databases">
        <title>Sphingomonas adhaesiva DSM 7418, whole genome shotgun sequence.</title>
        <authorList>
            <person name="Feng G."/>
            <person name="Zhu H."/>
        </authorList>
    </citation>
    <scope>NUCLEOTIDE SEQUENCE [LARGE SCALE GENOMIC DNA]</scope>
    <source>
        <strain evidence="2 3">DSM 7418</strain>
    </source>
</reference>
<dbReference type="GO" id="GO:0044010">
    <property type="term" value="P:single-species biofilm formation"/>
    <property type="evidence" value="ECO:0007669"/>
    <property type="project" value="TreeGrafter"/>
</dbReference>
<dbReference type="InterPro" id="IPR050834">
    <property type="entry name" value="Glycosyltransf_2"/>
</dbReference>
<dbReference type="PANTHER" id="PTHR43685">
    <property type="entry name" value="GLYCOSYLTRANSFERASE"/>
    <property type="match status" value="1"/>
</dbReference>
<dbReference type="InterPro" id="IPR001173">
    <property type="entry name" value="Glyco_trans_2-like"/>
</dbReference>
<sequence length="301" mass="33770">MRTACIIPTYNGRDDLARLLASLVDQTLAYDLVIVDSSSTDGTEELALRHASLFFSVASRDFDHGGTRQMVVDQLPNYDILIFLTQDAELASPDALERLVANFDNPQIGAVCARQIPHLDANPFAQHARAFNYPVQRRIVDQASARRFGLKAAFMSNSFAAYRRQSLIDVGGFPRSVILAEDMFVAARMILAGWKVAYDGETACRHSHNYSIMEEFRRYFDLGVFHAKEPWIRASLGGAGSEGRAYVVSELRFLGARQLPLWPVSLLRSIVKLIGYKAGQAEGVIPLRLKRRMSMHRGFWK</sequence>
<dbReference type="PANTHER" id="PTHR43685:SF13">
    <property type="entry name" value="O ANTIGEN BIOSYNTHESIS RHAMNOSYLTRANSFERASE RFBN"/>
    <property type="match status" value="1"/>
</dbReference>
<evidence type="ECO:0000313" key="2">
    <source>
        <dbReference type="EMBL" id="PCG12957.1"/>
    </source>
</evidence>
<name>A0A2A4I1U1_9SPHN</name>
<feature type="domain" description="Glycosyltransferase 2-like" evidence="1">
    <location>
        <begin position="5"/>
        <end position="170"/>
    </location>
</feature>
<evidence type="ECO:0000259" key="1">
    <source>
        <dbReference type="Pfam" id="PF00535"/>
    </source>
</evidence>
<accession>A0A2A4I1U1</accession>
<dbReference type="Pfam" id="PF00535">
    <property type="entry name" value="Glycos_transf_2"/>
    <property type="match status" value="1"/>
</dbReference>
<dbReference type="InterPro" id="IPR029044">
    <property type="entry name" value="Nucleotide-diphossugar_trans"/>
</dbReference>
<dbReference type="AlphaFoldDB" id="A0A2A4I1U1"/>
<dbReference type="EMBL" id="NWVC01000018">
    <property type="protein sequence ID" value="PCG12957.1"/>
    <property type="molecule type" value="Genomic_DNA"/>
</dbReference>
<dbReference type="Proteomes" id="UP000218323">
    <property type="component" value="Unassembled WGS sequence"/>
</dbReference>
<keyword evidence="2" id="KW-0808">Transferase</keyword>
<evidence type="ECO:0000313" key="3">
    <source>
        <dbReference type="Proteomes" id="UP000218323"/>
    </source>
</evidence>
<dbReference type="GO" id="GO:0016740">
    <property type="term" value="F:transferase activity"/>
    <property type="evidence" value="ECO:0007669"/>
    <property type="project" value="UniProtKB-KW"/>
</dbReference>
<gene>
    <name evidence="2" type="ORF">COA07_17145</name>
</gene>
<dbReference type="SUPFAM" id="SSF53448">
    <property type="entry name" value="Nucleotide-diphospho-sugar transferases"/>
    <property type="match status" value="1"/>
</dbReference>
<protein>
    <submittedName>
        <fullName evidence="2">Glycosyltransferase family 2 protein</fullName>
    </submittedName>
</protein>
<organism evidence="2 3">
    <name type="scientific">Sphingomonas adhaesiva</name>
    <dbReference type="NCBI Taxonomy" id="28212"/>
    <lineage>
        <taxon>Bacteria</taxon>
        <taxon>Pseudomonadati</taxon>
        <taxon>Pseudomonadota</taxon>
        <taxon>Alphaproteobacteria</taxon>
        <taxon>Sphingomonadales</taxon>
        <taxon>Sphingomonadaceae</taxon>
        <taxon>Sphingomonas</taxon>
    </lineage>
</organism>
<dbReference type="Gene3D" id="3.90.550.10">
    <property type="entry name" value="Spore Coat Polysaccharide Biosynthesis Protein SpsA, Chain A"/>
    <property type="match status" value="1"/>
</dbReference>
<dbReference type="RefSeq" id="WP_066711400.1">
    <property type="nucleotide sequence ID" value="NZ_NWVC01000018.1"/>
</dbReference>
<comment type="caution">
    <text evidence="2">The sequence shown here is derived from an EMBL/GenBank/DDBJ whole genome shotgun (WGS) entry which is preliminary data.</text>
</comment>